<dbReference type="InterPro" id="IPR037925">
    <property type="entry name" value="FlgE/F/G-like"/>
</dbReference>
<dbReference type="GO" id="GO:0005829">
    <property type="term" value="C:cytosol"/>
    <property type="evidence" value="ECO:0007669"/>
    <property type="project" value="TreeGrafter"/>
</dbReference>
<dbReference type="OrthoDB" id="8578401at2"/>
<keyword evidence="10" id="KW-0282">Flagellum</keyword>
<reference evidence="10 11" key="1">
    <citation type="submission" date="2016-10" db="EMBL/GenBank/DDBJ databases">
        <authorList>
            <person name="de Groot N.N."/>
        </authorList>
    </citation>
    <scope>NUCLEOTIDE SEQUENCE [LARGE SCALE GENOMIC DNA]</scope>
    <source>
        <strain evidence="10 11">B7-7</strain>
    </source>
</reference>
<evidence type="ECO:0000256" key="3">
    <source>
        <dbReference type="ARBA" id="ARBA00019015"/>
    </source>
</evidence>
<dbReference type="Pfam" id="PF00460">
    <property type="entry name" value="Flg_bb_rod"/>
    <property type="match status" value="1"/>
</dbReference>
<dbReference type="GO" id="GO:0009424">
    <property type="term" value="C:bacterial-type flagellum hook"/>
    <property type="evidence" value="ECO:0007669"/>
    <property type="project" value="TreeGrafter"/>
</dbReference>
<organism evidence="10 11">
    <name type="scientific">Ectothiorhodospira magna</name>
    <dbReference type="NCBI Taxonomy" id="867345"/>
    <lineage>
        <taxon>Bacteria</taxon>
        <taxon>Pseudomonadati</taxon>
        <taxon>Pseudomonadota</taxon>
        <taxon>Gammaproteobacteria</taxon>
        <taxon>Chromatiales</taxon>
        <taxon>Ectothiorhodospiraceae</taxon>
        <taxon>Ectothiorhodospira</taxon>
    </lineage>
</organism>
<dbReference type="PANTHER" id="PTHR30435">
    <property type="entry name" value="FLAGELLAR PROTEIN"/>
    <property type="match status" value="1"/>
</dbReference>
<dbReference type="AlphaFoldDB" id="A0A1H9DEC2"/>
<dbReference type="RefSeq" id="WP_090207162.1">
    <property type="nucleotide sequence ID" value="NZ_FOFO01000017.1"/>
</dbReference>
<protein>
    <recommendedName>
        <fullName evidence="3 5">Flagellar hook protein FlgE</fullName>
    </recommendedName>
</protein>
<dbReference type="PANTHER" id="PTHR30435:SF1">
    <property type="entry name" value="FLAGELLAR HOOK PROTEIN FLGE"/>
    <property type="match status" value="1"/>
</dbReference>
<dbReference type="Pfam" id="PF06429">
    <property type="entry name" value="Flg_bbr_C"/>
    <property type="match status" value="1"/>
</dbReference>
<comment type="function">
    <text evidence="5">A flexible structure which links the flagellar filament to the drive apparatus in the basal body.</text>
</comment>
<dbReference type="Pfam" id="PF07559">
    <property type="entry name" value="FlgE_D2"/>
    <property type="match status" value="1"/>
</dbReference>
<dbReference type="GO" id="GO:0071978">
    <property type="term" value="P:bacterial-type flagellum-dependent swarming motility"/>
    <property type="evidence" value="ECO:0007669"/>
    <property type="project" value="TreeGrafter"/>
</dbReference>
<dbReference type="SUPFAM" id="SSF117143">
    <property type="entry name" value="Flagellar hook protein flgE"/>
    <property type="match status" value="1"/>
</dbReference>
<evidence type="ECO:0000313" key="10">
    <source>
        <dbReference type="EMBL" id="SEQ11816.1"/>
    </source>
</evidence>
<evidence type="ECO:0000259" key="9">
    <source>
        <dbReference type="Pfam" id="PF22692"/>
    </source>
</evidence>
<dbReference type="EMBL" id="FOFO01000017">
    <property type="protein sequence ID" value="SEQ11816.1"/>
    <property type="molecule type" value="Genomic_DNA"/>
</dbReference>
<dbReference type="NCBIfam" id="NF004238">
    <property type="entry name" value="PRK05682.1-1"/>
    <property type="match status" value="1"/>
</dbReference>
<feature type="domain" description="Flagellar basal body rod protein N-terminal" evidence="6">
    <location>
        <begin position="4"/>
        <end position="33"/>
    </location>
</feature>
<dbReference type="NCBIfam" id="TIGR03506">
    <property type="entry name" value="FlgEFG_subfam"/>
    <property type="match status" value="1"/>
</dbReference>
<dbReference type="PROSITE" id="PS00588">
    <property type="entry name" value="FLAGELLA_BB_ROD"/>
    <property type="match status" value="1"/>
</dbReference>
<proteinExistence type="inferred from homology"/>
<feature type="domain" description="Flagellar hook protein FlgE/F/G-like D1" evidence="9">
    <location>
        <begin position="83"/>
        <end position="124"/>
    </location>
</feature>
<evidence type="ECO:0000256" key="1">
    <source>
        <dbReference type="ARBA" id="ARBA00004117"/>
    </source>
</evidence>
<evidence type="ECO:0000256" key="2">
    <source>
        <dbReference type="ARBA" id="ARBA00009677"/>
    </source>
</evidence>
<sequence>MPFNIGLTGLNAASSDLNVTGNNIANASTAGFKGSRAEFADIFATSRSGVSKTAIGNGVKLAAVSQNFSQGNLEFTGRSLDMAINGDGFFVLKSGDGIQYTRAGQFQVDREGFVVNSAGQRLQGFPNPGQVGAMQDLRLTTGLAAPQQTSVINALMNLPASAVEPEAEFAFDEDTGVADPDGYNHSTAVTVYDSQGLPRTLTLYFRKVGEEESNEWQVFASSDGQEIDLDPAGFTFAEDGTLQGEDGEPFPPLNLTIPTAGGPNAPADPIEIELNLSDTTQYGDKFSVIALEQDGFTSGQLIGVDVGDDGVVFARFTSGATVALGQVALANFTNPQGLKNVGGTNWVETFESGQPLMGAPGDNGFGLLQAGAFEGSNVDIAEQLVKLISAQRNFQANAQVISTADTLTQTIINIR</sequence>
<dbReference type="InterPro" id="IPR011491">
    <property type="entry name" value="FlgE_D2"/>
</dbReference>
<feature type="domain" description="Flagellar hook protein FlgE D2" evidence="8">
    <location>
        <begin position="166"/>
        <end position="296"/>
    </location>
</feature>
<dbReference type="Gene3D" id="2.60.98.20">
    <property type="entry name" value="Flagellar hook protein FlgE"/>
    <property type="match status" value="1"/>
</dbReference>
<dbReference type="InterPro" id="IPR010930">
    <property type="entry name" value="Flg_bb/hook_C_dom"/>
</dbReference>
<evidence type="ECO:0000256" key="5">
    <source>
        <dbReference type="RuleBase" id="RU362116"/>
    </source>
</evidence>
<gene>
    <name evidence="10" type="ORF">SAMN05421693_11740</name>
</gene>
<dbReference type="Proteomes" id="UP000199496">
    <property type="component" value="Unassembled WGS sequence"/>
</dbReference>
<accession>A0A1H9DEC2</accession>
<dbReference type="InterPro" id="IPR001444">
    <property type="entry name" value="Flag_bb_rod_N"/>
</dbReference>
<comment type="subcellular location">
    <subcellularLocation>
        <location evidence="1 5">Bacterial flagellum basal body</location>
    </subcellularLocation>
</comment>
<dbReference type="InterPro" id="IPR019776">
    <property type="entry name" value="Flagellar_basal_body_rod_CS"/>
</dbReference>
<keyword evidence="11" id="KW-1185">Reference proteome</keyword>
<name>A0A1H9DEC2_9GAMM</name>
<keyword evidence="10" id="KW-0969">Cilium</keyword>
<dbReference type="InterPro" id="IPR037058">
    <property type="entry name" value="Falgellar_hook_FlgE_sf"/>
</dbReference>
<evidence type="ECO:0000259" key="8">
    <source>
        <dbReference type="Pfam" id="PF07559"/>
    </source>
</evidence>
<dbReference type="GO" id="GO:0009425">
    <property type="term" value="C:bacterial-type flagellum basal body"/>
    <property type="evidence" value="ECO:0007669"/>
    <property type="project" value="UniProtKB-SubCell"/>
</dbReference>
<evidence type="ECO:0000259" key="7">
    <source>
        <dbReference type="Pfam" id="PF06429"/>
    </source>
</evidence>
<dbReference type="STRING" id="867345.SAMN05421693_11740"/>
<dbReference type="InterPro" id="IPR020013">
    <property type="entry name" value="Flagellar_FlgE/F/G"/>
</dbReference>
<dbReference type="Pfam" id="PF22692">
    <property type="entry name" value="LlgE_F_G_D1"/>
    <property type="match status" value="1"/>
</dbReference>
<keyword evidence="10" id="KW-0966">Cell projection</keyword>
<evidence type="ECO:0000313" key="11">
    <source>
        <dbReference type="Proteomes" id="UP000199496"/>
    </source>
</evidence>
<feature type="domain" description="Flagellar basal-body/hook protein C-terminal" evidence="7">
    <location>
        <begin position="369"/>
        <end position="414"/>
    </location>
</feature>
<keyword evidence="4 5" id="KW-0975">Bacterial flagellum</keyword>
<comment type="similarity">
    <text evidence="2 5">Belongs to the flagella basal body rod proteins family.</text>
</comment>
<evidence type="ECO:0000256" key="4">
    <source>
        <dbReference type="ARBA" id="ARBA00023143"/>
    </source>
</evidence>
<evidence type="ECO:0000259" key="6">
    <source>
        <dbReference type="Pfam" id="PF00460"/>
    </source>
</evidence>
<dbReference type="InterPro" id="IPR053967">
    <property type="entry name" value="LlgE_F_G-like_D1"/>
</dbReference>